<dbReference type="InterPro" id="IPR050953">
    <property type="entry name" value="N4_N6_ade-DNA_methylase"/>
</dbReference>
<evidence type="ECO:0000313" key="11">
    <source>
        <dbReference type="Proteomes" id="UP000605201"/>
    </source>
</evidence>
<keyword evidence="2 10" id="KW-0489">Methyltransferase</keyword>
<comment type="catalytic activity">
    <reaction evidence="7">
        <text>a 2'-deoxyadenosine in DNA + S-adenosyl-L-methionine = an N(6)-methyl-2'-deoxyadenosine in DNA + S-adenosyl-L-homocysteine + H(+)</text>
        <dbReference type="Rhea" id="RHEA:15197"/>
        <dbReference type="Rhea" id="RHEA-COMP:12418"/>
        <dbReference type="Rhea" id="RHEA-COMP:12419"/>
        <dbReference type="ChEBI" id="CHEBI:15378"/>
        <dbReference type="ChEBI" id="CHEBI:57856"/>
        <dbReference type="ChEBI" id="CHEBI:59789"/>
        <dbReference type="ChEBI" id="CHEBI:90615"/>
        <dbReference type="ChEBI" id="CHEBI:90616"/>
        <dbReference type="EC" id="2.1.1.72"/>
    </reaction>
</comment>
<reference evidence="10 11" key="1">
    <citation type="submission" date="2020-08" db="EMBL/GenBank/DDBJ databases">
        <title>Bridging the membrane lipid divide: bacteria of the FCB group superphylum have the potential to synthesize archaeal ether lipids.</title>
        <authorList>
            <person name="Villanueva L."/>
            <person name="Von Meijenfeldt F.A.B."/>
            <person name="Westbye A.B."/>
            <person name="Yadav S."/>
            <person name="Hopmans E.C."/>
            <person name="Dutilh B.E."/>
            <person name="Sinninghe Damste J.S."/>
        </authorList>
    </citation>
    <scope>NUCLEOTIDE SEQUENCE [LARGE SCALE GENOMIC DNA]</scope>
    <source>
        <strain evidence="10">NIOZ-UU17</strain>
    </source>
</reference>
<keyword evidence="6" id="KW-0238">DNA-binding</keyword>
<keyword evidence="3" id="KW-0808">Transferase</keyword>
<dbReference type="AlphaFoldDB" id="A0A8J6NYG4"/>
<dbReference type="GO" id="GO:0009007">
    <property type="term" value="F:site-specific DNA-methyltransferase (adenine-specific) activity"/>
    <property type="evidence" value="ECO:0007669"/>
    <property type="project" value="UniProtKB-EC"/>
</dbReference>
<evidence type="ECO:0000256" key="7">
    <source>
        <dbReference type="ARBA" id="ARBA00047942"/>
    </source>
</evidence>
<feature type="domain" description="TaqI-like C-terminal specificity" evidence="9">
    <location>
        <begin position="985"/>
        <end position="1150"/>
    </location>
</feature>
<dbReference type="InterPro" id="IPR029063">
    <property type="entry name" value="SAM-dependent_MTases_sf"/>
</dbReference>
<accession>A0A8J6NYG4</accession>
<dbReference type="InterPro" id="IPR025931">
    <property type="entry name" value="TaqI_C"/>
</dbReference>
<protein>
    <recommendedName>
        <fullName evidence="1">site-specific DNA-methyltransferase (adenine-specific)</fullName>
        <ecNumber evidence="1">2.1.1.72</ecNumber>
    </recommendedName>
</protein>
<evidence type="ECO:0000259" key="8">
    <source>
        <dbReference type="Pfam" id="PF07669"/>
    </source>
</evidence>
<gene>
    <name evidence="10" type="ORF">H8D96_02985</name>
</gene>
<dbReference type="GO" id="GO:0003677">
    <property type="term" value="F:DNA binding"/>
    <property type="evidence" value="ECO:0007669"/>
    <property type="project" value="UniProtKB-KW"/>
</dbReference>
<evidence type="ECO:0000256" key="3">
    <source>
        <dbReference type="ARBA" id="ARBA00022679"/>
    </source>
</evidence>
<evidence type="ECO:0000256" key="1">
    <source>
        <dbReference type="ARBA" id="ARBA00011900"/>
    </source>
</evidence>
<name>A0A8J6NYG4_9BACT</name>
<evidence type="ECO:0000256" key="5">
    <source>
        <dbReference type="ARBA" id="ARBA00022747"/>
    </source>
</evidence>
<dbReference type="PROSITE" id="PS00092">
    <property type="entry name" value="N6_MTASE"/>
    <property type="match status" value="1"/>
</dbReference>
<dbReference type="SUPFAM" id="SSF116734">
    <property type="entry name" value="DNA methylase specificity domain"/>
    <property type="match status" value="1"/>
</dbReference>
<keyword evidence="4" id="KW-0949">S-adenosyl-L-methionine</keyword>
<dbReference type="SUPFAM" id="SSF53335">
    <property type="entry name" value="S-adenosyl-L-methionine-dependent methyltransferases"/>
    <property type="match status" value="1"/>
</dbReference>
<dbReference type="Pfam" id="PF07669">
    <property type="entry name" value="Eco57I"/>
    <property type="match status" value="1"/>
</dbReference>
<dbReference type="PRINTS" id="PR00507">
    <property type="entry name" value="N12N6MTFRASE"/>
</dbReference>
<dbReference type="PANTHER" id="PTHR33841">
    <property type="entry name" value="DNA METHYLTRANSFERASE YEEA-RELATED"/>
    <property type="match status" value="1"/>
</dbReference>
<dbReference type="Proteomes" id="UP000605201">
    <property type="component" value="Unassembled WGS sequence"/>
</dbReference>
<sequence>MNTDTRKQIETALMAFSSADLRTASIGLLNTLDYHSEKALDLDNTPVAFLAEFDKRDRKFRKDKALFERWKTVEFLFQITDDEVRHAGAQGTLFDSGYDHGNYQSYLFFALDLEKNHYTRTQLADITREINLLFDMPAMLLIRHNGALTFSVIDRRLHKKDQSHDVLEKVKLIKDIRYQDPHRAHIEILHDLALPALMAKHECRDFKQLHEAWRSTLDTNELNKKFYRELAGWYFWALGHVEFPEDVEKNPATRNATNVIRLLTRLIFCWFLKEKGLIPSELFSERKLATVLKSLKDEDSSFYQAILQNLFFGTLNQRMNTGGRENRKFTSDGSFHERKDEYGVKNLYRYQKLFAIAEKEAVKLFSDIPFLNGGLFDCLDNEDDSGKVIYVDGFTRNARKQPNVPNFLFFSDYQTLDLSDAYGDKKRKKEKVRGLINLLDSYKFTVTENTPIEEEIALDPELLGKVFENLLASYNPETGTTARKQTGSFYTPREIVNYMVDESLIAYLEGQLKAKVPKLAEMKDLQNLLREVFAYTEKVHPFDEEEVDVLIGAIDTCKILDPACGSGAFPMGILHKLVFILGKIDPHNERWKQKQIAKAEQIPDTSAREIAVSAIKKDFETNDLDYGRKLYLIENCIYGVDIQPIAIQISKLRFLISLICDQRTNNNKAQNCGVRPLPNLETKFVAANTLISLGRGKGQQLPLTDPRLPKLESELAAVRHRHFAAQRRRDKLALQRRDAEIRQGIANVLAGGGMSGEASHQFAAWDPYDQNASAPFFDAEWMYGITAGFDVVIGNPPYMGFRDMDKVLKRSLQKEYQTATAKFDLYVPFIERGLQLTAINAHLVYICPTAFTKRGHGKAVRRYILANAHAKALVDFEHDQMFGEATNYTGVLLLQRRMPRSDLILQYRQGINGTPIDIRQGTLDEDIWVFVSPIEQILVDHVRKDSVPLGDIAEISEGIVTGLNRLYLQTRDALSGQFGQQFFHPCLRGREIRRFQHDQCSEFVFYPYESRAGRAVVIEENEVKKRNTSFYKHIAHHREEIMSREYFSKSNKKWFELWNQRKIENFKGLRILTPEISDTNRFCIADDGFFYGDTVCGIKPKPPYDNDMFVRFLLGVLNSQLLEWFYKKTTVPKAGGFFIYKVMFLRNMPICIPKTHLQEKIAKQVELCVDHAKAGAHSQMKRSELEINKLVVEAYEIDTKVLKALEKK</sequence>
<comment type="caution">
    <text evidence="10">The sequence shown here is derived from an EMBL/GenBank/DDBJ whole genome shotgun (WGS) entry which is preliminary data.</text>
</comment>
<dbReference type="InterPro" id="IPR002052">
    <property type="entry name" value="DNA_methylase_N6_adenine_CS"/>
</dbReference>
<feature type="domain" description="Type II methyltransferase M.TaqI-like" evidence="8">
    <location>
        <begin position="635"/>
        <end position="882"/>
    </location>
</feature>
<organism evidence="10 11">
    <name type="scientific">Candidatus Desulfatibia vada</name>
    <dbReference type="NCBI Taxonomy" id="2841696"/>
    <lineage>
        <taxon>Bacteria</taxon>
        <taxon>Pseudomonadati</taxon>
        <taxon>Thermodesulfobacteriota</taxon>
        <taxon>Desulfobacteria</taxon>
        <taxon>Desulfobacterales</taxon>
        <taxon>Desulfobacterales incertae sedis</taxon>
        <taxon>Candidatus Desulfatibia</taxon>
    </lineage>
</organism>
<dbReference type="PANTHER" id="PTHR33841:SF1">
    <property type="entry name" value="DNA METHYLTRANSFERASE A"/>
    <property type="match status" value="1"/>
</dbReference>
<dbReference type="EMBL" id="JACNIG010000090">
    <property type="protein sequence ID" value="MBC8430863.1"/>
    <property type="molecule type" value="Genomic_DNA"/>
</dbReference>
<dbReference type="GO" id="GO:0009307">
    <property type="term" value="P:DNA restriction-modification system"/>
    <property type="evidence" value="ECO:0007669"/>
    <property type="project" value="UniProtKB-KW"/>
</dbReference>
<evidence type="ECO:0000256" key="2">
    <source>
        <dbReference type="ARBA" id="ARBA00022603"/>
    </source>
</evidence>
<dbReference type="GO" id="GO:0032259">
    <property type="term" value="P:methylation"/>
    <property type="evidence" value="ECO:0007669"/>
    <property type="project" value="UniProtKB-KW"/>
</dbReference>
<proteinExistence type="predicted"/>
<dbReference type="EC" id="2.1.1.72" evidence="1"/>
<evidence type="ECO:0000259" key="9">
    <source>
        <dbReference type="Pfam" id="PF12950"/>
    </source>
</evidence>
<dbReference type="InterPro" id="IPR011639">
    <property type="entry name" value="MethylTrfase_TaqI-like_dom"/>
</dbReference>
<evidence type="ECO:0000313" key="10">
    <source>
        <dbReference type="EMBL" id="MBC8430863.1"/>
    </source>
</evidence>
<evidence type="ECO:0000256" key="6">
    <source>
        <dbReference type="ARBA" id="ARBA00023125"/>
    </source>
</evidence>
<dbReference type="Gene3D" id="3.40.50.150">
    <property type="entry name" value="Vaccinia Virus protein VP39"/>
    <property type="match status" value="1"/>
</dbReference>
<dbReference type="Pfam" id="PF12950">
    <property type="entry name" value="TaqI_C"/>
    <property type="match status" value="1"/>
</dbReference>
<evidence type="ECO:0000256" key="4">
    <source>
        <dbReference type="ARBA" id="ARBA00022691"/>
    </source>
</evidence>
<keyword evidence="5" id="KW-0680">Restriction system</keyword>